<dbReference type="PANTHER" id="PTHR11455">
    <property type="entry name" value="CRYPTOCHROME"/>
    <property type="match status" value="1"/>
</dbReference>
<evidence type="ECO:0000313" key="7">
    <source>
        <dbReference type="EMBL" id="KNC72315.1"/>
    </source>
</evidence>
<evidence type="ECO:0000256" key="1">
    <source>
        <dbReference type="ARBA" id="ARBA00005862"/>
    </source>
</evidence>
<dbReference type="InterPro" id="IPR002081">
    <property type="entry name" value="Cryptochrome/DNA_photolyase_1"/>
</dbReference>
<accession>A0A0L0F6G5</accession>
<evidence type="ECO:0000256" key="5">
    <source>
        <dbReference type="SAM" id="MobiDB-lite"/>
    </source>
</evidence>
<feature type="compositionally biased region" description="Polar residues" evidence="5">
    <location>
        <begin position="112"/>
        <end position="126"/>
    </location>
</feature>
<dbReference type="PANTHER" id="PTHR11455:SF22">
    <property type="entry name" value="CRYPTOCHROME DASH"/>
    <property type="match status" value="1"/>
</dbReference>
<dbReference type="AlphaFoldDB" id="A0A0L0F6G5"/>
<dbReference type="InterPro" id="IPR005101">
    <property type="entry name" value="Cryptochr/Photolyase_FAD-bd"/>
</dbReference>
<comment type="similarity">
    <text evidence="1">Belongs to the DNA photolyase class-1 family.</text>
</comment>
<dbReference type="Pfam" id="PF03441">
    <property type="entry name" value="FAD_binding_7"/>
    <property type="match status" value="1"/>
</dbReference>
<reference evidence="7 8" key="1">
    <citation type="submission" date="2011-02" db="EMBL/GenBank/DDBJ databases">
        <title>The Genome Sequence of Sphaeroforma arctica JP610.</title>
        <authorList>
            <consortium name="The Broad Institute Genome Sequencing Platform"/>
            <person name="Russ C."/>
            <person name="Cuomo C."/>
            <person name="Young S.K."/>
            <person name="Zeng Q."/>
            <person name="Gargeya S."/>
            <person name="Alvarado L."/>
            <person name="Berlin A."/>
            <person name="Chapman S.B."/>
            <person name="Chen Z."/>
            <person name="Freedman E."/>
            <person name="Gellesch M."/>
            <person name="Goldberg J."/>
            <person name="Griggs A."/>
            <person name="Gujja S."/>
            <person name="Heilman E."/>
            <person name="Heiman D."/>
            <person name="Howarth C."/>
            <person name="Mehta T."/>
            <person name="Neiman D."/>
            <person name="Pearson M."/>
            <person name="Roberts A."/>
            <person name="Saif S."/>
            <person name="Shea T."/>
            <person name="Shenoy N."/>
            <person name="Sisk P."/>
            <person name="Stolte C."/>
            <person name="Sykes S."/>
            <person name="White J."/>
            <person name="Yandava C."/>
            <person name="Burger G."/>
            <person name="Gray M.W."/>
            <person name="Holland P.W.H."/>
            <person name="King N."/>
            <person name="Lang F.B.F."/>
            <person name="Roger A.J."/>
            <person name="Ruiz-Trillo I."/>
            <person name="Haas B."/>
            <person name="Nusbaum C."/>
            <person name="Birren B."/>
        </authorList>
    </citation>
    <scope>NUCLEOTIDE SEQUENCE [LARGE SCALE GENOMIC DNA]</scope>
    <source>
        <strain evidence="7 8">JP610</strain>
    </source>
</reference>
<feature type="domain" description="Cryptochrome/DNA photolyase FAD-binding" evidence="6">
    <location>
        <begin position="2"/>
        <end position="102"/>
    </location>
</feature>
<dbReference type="SUPFAM" id="SSF48173">
    <property type="entry name" value="Cryptochrome/photolyase FAD-binding domain"/>
    <property type="match status" value="1"/>
</dbReference>
<dbReference type="RefSeq" id="XP_014146217.1">
    <property type="nucleotide sequence ID" value="XM_014290742.1"/>
</dbReference>
<keyword evidence="3 4" id="KW-0274">FAD</keyword>
<keyword evidence="8" id="KW-1185">Reference proteome</keyword>
<dbReference type="eggNOG" id="KOG0133">
    <property type="taxonomic scope" value="Eukaryota"/>
</dbReference>
<evidence type="ECO:0000256" key="2">
    <source>
        <dbReference type="ARBA" id="ARBA00022630"/>
    </source>
</evidence>
<feature type="region of interest" description="Disordered" evidence="5">
    <location>
        <begin position="102"/>
        <end position="154"/>
    </location>
</feature>
<protein>
    <recommendedName>
        <fullName evidence="6">Cryptochrome/DNA photolyase FAD-binding domain-containing protein</fullName>
    </recommendedName>
</protein>
<name>A0A0L0F6G5_9EUKA</name>
<gene>
    <name evidence="7" type="ORF">SARC_15133</name>
</gene>
<dbReference type="STRING" id="667725.A0A0L0F6G5"/>
<dbReference type="GO" id="GO:0071949">
    <property type="term" value="F:FAD binding"/>
    <property type="evidence" value="ECO:0007669"/>
    <property type="project" value="TreeGrafter"/>
</dbReference>
<organism evidence="7 8">
    <name type="scientific">Sphaeroforma arctica JP610</name>
    <dbReference type="NCBI Taxonomy" id="667725"/>
    <lineage>
        <taxon>Eukaryota</taxon>
        <taxon>Ichthyosporea</taxon>
        <taxon>Ichthyophonida</taxon>
        <taxon>Sphaeroforma</taxon>
    </lineage>
</organism>
<evidence type="ECO:0000259" key="6">
    <source>
        <dbReference type="Pfam" id="PF03441"/>
    </source>
</evidence>
<feature type="compositionally biased region" description="Polar residues" evidence="5">
    <location>
        <begin position="142"/>
        <end position="154"/>
    </location>
</feature>
<dbReference type="OrthoDB" id="435881at2759"/>
<dbReference type="InterPro" id="IPR036134">
    <property type="entry name" value="Crypto/Photolyase_FAD-like_sf"/>
</dbReference>
<sequence>MGMDWRLGADFMESMLIDYDPCSNWGNWHALAGLNGGTIHRFNVLKQAKTYDPDGRYVQHWIPELSQLPGKSCIEPYKAGLSDLREAGVVLGETYPRPIKTHPWGPKYGVSHVTSGKSNGRKTSGVRNRDRKDSNRRKQRSIDSYFSTSIGNKE</sequence>
<comment type="cofactor">
    <cofactor evidence="4">
        <name>FAD</name>
        <dbReference type="ChEBI" id="CHEBI:57692"/>
    </cofactor>
    <text evidence="4">Binds 1 FAD per subunit.</text>
</comment>
<proteinExistence type="inferred from homology"/>
<keyword evidence="2 4" id="KW-0285">Flavoprotein</keyword>
<evidence type="ECO:0000313" key="8">
    <source>
        <dbReference type="Proteomes" id="UP000054560"/>
    </source>
</evidence>
<evidence type="ECO:0000256" key="4">
    <source>
        <dbReference type="PIRSR" id="PIRSR602081-1"/>
    </source>
</evidence>
<evidence type="ECO:0000256" key="3">
    <source>
        <dbReference type="ARBA" id="ARBA00022827"/>
    </source>
</evidence>
<dbReference type="Proteomes" id="UP000054560">
    <property type="component" value="Unassembled WGS sequence"/>
</dbReference>
<dbReference type="EMBL" id="KQ247260">
    <property type="protein sequence ID" value="KNC72315.1"/>
    <property type="molecule type" value="Genomic_DNA"/>
</dbReference>
<feature type="binding site" evidence="4">
    <location>
        <begin position="18"/>
        <end position="20"/>
    </location>
    <ligand>
        <name>FAD</name>
        <dbReference type="ChEBI" id="CHEBI:57692"/>
    </ligand>
</feature>
<dbReference type="GO" id="GO:0003684">
    <property type="term" value="F:damaged DNA binding"/>
    <property type="evidence" value="ECO:0007669"/>
    <property type="project" value="TreeGrafter"/>
</dbReference>
<dbReference type="GO" id="GO:0003904">
    <property type="term" value="F:deoxyribodipyrimidine photo-lyase activity"/>
    <property type="evidence" value="ECO:0007669"/>
    <property type="project" value="TreeGrafter"/>
</dbReference>
<dbReference type="GeneID" id="25915637"/>
<dbReference type="GO" id="GO:0000719">
    <property type="term" value="P:photoreactive repair"/>
    <property type="evidence" value="ECO:0007669"/>
    <property type="project" value="TreeGrafter"/>
</dbReference>
<dbReference type="Gene3D" id="1.10.579.10">
    <property type="entry name" value="DNA Cyclobutane Dipyrimidine Photolyase, subunit A, domain 3"/>
    <property type="match status" value="1"/>
</dbReference>